<feature type="domain" description="C-type lectin" evidence="5">
    <location>
        <begin position="603"/>
        <end position="732"/>
    </location>
</feature>
<evidence type="ECO:0000259" key="6">
    <source>
        <dbReference type="PROSITE" id="PS50958"/>
    </source>
</evidence>
<evidence type="ECO:0000313" key="10">
    <source>
        <dbReference type="RefSeq" id="XP_002735728.1"/>
    </source>
</evidence>
<dbReference type="InterPro" id="IPR036383">
    <property type="entry name" value="TSP1_rpt_sf"/>
</dbReference>
<dbReference type="SUPFAM" id="SSF82895">
    <property type="entry name" value="TSP-1 type 1 repeat"/>
    <property type="match status" value="1"/>
</dbReference>
<dbReference type="Proteomes" id="UP000694865">
    <property type="component" value="Unplaced"/>
</dbReference>
<evidence type="ECO:0000259" key="5">
    <source>
        <dbReference type="PROSITE" id="PS50041"/>
    </source>
</evidence>
<proteinExistence type="evidence at transcript level"/>
<protein>
    <submittedName>
        <fullName evidence="10">IgGFc-binding protein-like</fullName>
    </submittedName>
    <submittedName>
        <fullName evidence="8">von Willebrand type d domain protein-like m12</fullName>
    </submittedName>
</protein>
<dbReference type="PANTHER" id="PTHR11339">
    <property type="entry name" value="EXTRACELLULAR MATRIX GLYCOPROTEIN RELATED"/>
    <property type="match status" value="1"/>
</dbReference>
<dbReference type="InterPro" id="IPR000884">
    <property type="entry name" value="TSP1_rpt"/>
</dbReference>
<dbReference type="RefSeq" id="XP_002735728.1">
    <property type="nucleotide sequence ID" value="XM_002735682.2"/>
</dbReference>
<dbReference type="GeneID" id="100368331"/>
<evidence type="ECO:0000256" key="1">
    <source>
        <dbReference type="ARBA" id="ARBA00022837"/>
    </source>
</evidence>
<reference evidence="8" key="1">
    <citation type="journal article" date="2015" name="Nature">
        <title>Hemichordate genomes and deuterostome origins.</title>
        <authorList>
            <person name="Simakov O."/>
            <person name="Kawashima T."/>
            <person name="Marletaz F."/>
            <person name="Jenkins J."/>
            <person name="Koyanagi R."/>
            <person name="Mitros T."/>
            <person name="Hisata K."/>
            <person name="Bredeson J."/>
            <person name="Shoguchi E."/>
            <person name="Gyoja F."/>
            <person name="Yue J.X."/>
            <person name="Chen Y.C."/>
            <person name="Freeman R.M.Jr."/>
            <person name="Sasaki A."/>
            <person name="Hikosaka-Katayama T."/>
            <person name="Sato A."/>
            <person name="Fujie M."/>
            <person name="Baughman K.W."/>
            <person name="Levine J."/>
            <person name="Gonzalez P."/>
            <person name="Cameron C."/>
            <person name="Fritzenwanker J.H."/>
            <person name="Pani A.M."/>
            <person name="Goto H."/>
            <person name="Kanda M."/>
            <person name="Arakaki N."/>
            <person name="Yamasaki S."/>
            <person name="Qu J."/>
            <person name="Cree A."/>
            <person name="Ding Y."/>
            <person name="Dinh H.H."/>
            <person name="Dugan S."/>
            <person name="Holder M."/>
            <person name="Jhangiani S.N."/>
            <person name="Kovar C.L."/>
            <person name="Lee S.L."/>
            <person name="Lewis L.R."/>
            <person name="Morton D."/>
            <person name="Nazareth L.V."/>
            <person name="Okwuonu G."/>
            <person name="Santibanez J."/>
            <person name="Chen R."/>
            <person name="Richards S."/>
            <person name="Muzny D.M."/>
            <person name="Gillis A."/>
            <person name="Peshkin L."/>
            <person name="Wu M."/>
            <person name="Humphreys T."/>
            <person name="Su Y.H."/>
            <person name="Putnam N.H."/>
            <person name="Schmutz J."/>
            <person name="Fujiyama A."/>
            <person name="Yu J.K."/>
            <person name="Tagawa K."/>
            <person name="Worley K.C."/>
            <person name="Gibbs R.A."/>
            <person name="Kirschner M.W."/>
            <person name="Lowe C.J."/>
            <person name="Satoh N."/>
            <person name="Rokhsar D.S."/>
            <person name="Gerhart J."/>
        </authorList>
    </citation>
    <scope>NUCLEOTIDE SEQUENCE</scope>
</reference>
<dbReference type="InterPro" id="IPR050780">
    <property type="entry name" value="Mucin_vWF_Thrombospondin_sf"/>
</dbReference>
<dbReference type="InterPro" id="IPR016187">
    <property type="entry name" value="CTDL_fold"/>
</dbReference>
<dbReference type="Pfam" id="PF01033">
    <property type="entry name" value="Somatomedin_B"/>
    <property type="match status" value="1"/>
</dbReference>
<dbReference type="InterPro" id="IPR018378">
    <property type="entry name" value="C-type_lectin_CS"/>
</dbReference>
<evidence type="ECO:0000256" key="4">
    <source>
        <dbReference type="SAM" id="SignalP"/>
    </source>
</evidence>
<evidence type="ECO:0000313" key="8">
    <source>
        <dbReference type="EMBL" id="ALR88619.1"/>
    </source>
</evidence>
<evidence type="ECO:0000256" key="2">
    <source>
        <dbReference type="ARBA" id="ARBA00023157"/>
    </source>
</evidence>
<dbReference type="PROSITE" id="PS00524">
    <property type="entry name" value="SMB_1"/>
    <property type="match status" value="1"/>
</dbReference>
<dbReference type="SMART" id="SM00034">
    <property type="entry name" value="CLECT"/>
    <property type="match status" value="1"/>
</dbReference>
<dbReference type="AlphaFoldDB" id="A0A0U2K762"/>
<feature type="domain" description="VWFD" evidence="7">
    <location>
        <begin position="249"/>
        <end position="425"/>
    </location>
</feature>
<organism evidence="8">
    <name type="scientific">Saccoglossus kowalevskii</name>
    <name type="common">Acorn worm</name>
    <dbReference type="NCBI Taxonomy" id="10224"/>
    <lineage>
        <taxon>Eukaryota</taxon>
        <taxon>Metazoa</taxon>
        <taxon>Hemichordata</taxon>
        <taxon>Enteropneusta</taxon>
        <taxon>Harrimaniidae</taxon>
        <taxon>Saccoglossus</taxon>
    </lineage>
</organism>
<evidence type="ECO:0000313" key="9">
    <source>
        <dbReference type="Proteomes" id="UP000694865"/>
    </source>
</evidence>
<dbReference type="PROSITE" id="PS50041">
    <property type="entry name" value="C_TYPE_LECTIN_2"/>
    <property type="match status" value="1"/>
</dbReference>
<dbReference type="OrthoDB" id="8912578at2759"/>
<dbReference type="Gene3D" id="3.10.100.10">
    <property type="entry name" value="Mannose-Binding Protein A, subunit A"/>
    <property type="match status" value="1"/>
</dbReference>
<sequence>MVILQVLCACAFLVNVDAGTWSAWSANWGDCPVTCGTGKQTKTRTCDVEPCDGSDTKERNCMNVDCPLEIDYDYMGCWKTSGSVVTLENTGNAYVDANDPARGCARAAYSVGKDYFALKDNGECYAASSQADYEAGGPGGSCRYGKGTSSAFDVYKINPWVCPDGSDYAGFCEIPRVRTPIPKGVCTTAHFCHEVGGTTTQPVAICCTKNFCKDHCGEKIIERDCWCDTACVDFGDCCDDFMDDCSGKDRCSAVGDPHYTSFDNKYYHYQGKCEYIMLSSKCPFESMPLEIIVKNRDWPWVGSTVTTTKEVHVMVDGIDILMKQGKQLAIDGTITAAPVDPSPTISVTIAGIYLVVRTGYGITVYFDGQYSLQVDASNALKSKLCGLCGNFNGNINDDFMKPDGTQAPNVVAFGDSWIAPNPDCNPALRSVDEVMPRQTNDEAVDLCNELFNTGNIPQCHTVVDKTNHQVSCEMDIGFSLPDTTEGCAIIADYVKLCILEGVDIGDWRSGTQCEIDCPIDGMSYTPCGPLCPATCLDPHPLGSCTEQCIEGCFCAAGFVLDEGGVCIEESECGCYYLNTLYRLHEEMPNEKSCCCNVTDKICVGPRYFEVNTEKVDWLTAKDTCENRGGMLAKIDTKSVDTQIRRYISEYEFDLSVANGFWFGLNDIDNEGTFVWTDGTALVDGDFTRWARRQPNNNVAKNPLGQDCVQLWKKKAFKWDDNNCNEAAGFVCEYSFATACP</sequence>
<dbReference type="InterPro" id="IPR016186">
    <property type="entry name" value="C-type_lectin-like/link_sf"/>
</dbReference>
<dbReference type="InterPro" id="IPR001212">
    <property type="entry name" value="Somatomedin_B_dom"/>
</dbReference>
<accession>A0A0U2K762</accession>
<evidence type="ECO:0000256" key="3">
    <source>
        <dbReference type="ARBA" id="ARBA00023180"/>
    </source>
</evidence>
<dbReference type="CDD" id="cd19941">
    <property type="entry name" value="TIL"/>
    <property type="match status" value="1"/>
</dbReference>
<dbReference type="Pfam" id="PF00094">
    <property type="entry name" value="VWD"/>
    <property type="match status" value="1"/>
</dbReference>
<dbReference type="Gene3D" id="2.20.100.10">
    <property type="entry name" value="Thrombospondin type-1 (TSP1) repeat"/>
    <property type="match status" value="1"/>
</dbReference>
<dbReference type="InterPro" id="IPR014853">
    <property type="entry name" value="VWF/SSPO/ZAN-like_Cys-rich_dom"/>
</dbReference>
<keyword evidence="2" id="KW-1015">Disulfide bond</keyword>
<keyword evidence="9" id="KW-1185">Reference proteome</keyword>
<name>A0A0U2K762_SACKO</name>
<dbReference type="SUPFAM" id="SSF56436">
    <property type="entry name" value="C-type lectin-like"/>
    <property type="match status" value="1"/>
</dbReference>
<keyword evidence="4" id="KW-0732">Signal</keyword>
<gene>
    <name evidence="10" type="primary">LOC100368331</name>
</gene>
<dbReference type="SUPFAM" id="SSF57567">
    <property type="entry name" value="Serine protease inhibitors"/>
    <property type="match status" value="1"/>
</dbReference>
<evidence type="ECO:0000259" key="7">
    <source>
        <dbReference type="PROSITE" id="PS51233"/>
    </source>
</evidence>
<feature type="signal peptide" evidence="4">
    <location>
        <begin position="1"/>
        <end position="18"/>
    </location>
</feature>
<dbReference type="KEGG" id="sko:100368331"/>
<dbReference type="Pfam" id="PF00090">
    <property type="entry name" value="TSP_1"/>
    <property type="match status" value="1"/>
</dbReference>
<dbReference type="InterPro" id="IPR001846">
    <property type="entry name" value="VWF_type-D"/>
</dbReference>
<dbReference type="FunFam" id="2.10.25.10:FF:000055">
    <property type="entry name" value="alpha-tectorin isoform X1"/>
    <property type="match status" value="1"/>
</dbReference>
<dbReference type="Pfam" id="PF08742">
    <property type="entry name" value="C8"/>
    <property type="match status" value="1"/>
</dbReference>
<dbReference type="Gene3D" id="2.10.25.10">
    <property type="entry name" value="Laminin"/>
    <property type="match status" value="1"/>
</dbReference>
<dbReference type="CDD" id="cd00037">
    <property type="entry name" value="CLECT"/>
    <property type="match status" value="1"/>
</dbReference>
<dbReference type="PROSITE" id="PS50092">
    <property type="entry name" value="TSP1"/>
    <property type="match status" value="1"/>
</dbReference>
<dbReference type="PROSITE" id="PS51233">
    <property type="entry name" value="VWFD"/>
    <property type="match status" value="1"/>
</dbReference>
<dbReference type="PROSITE" id="PS00615">
    <property type="entry name" value="C_TYPE_LECTIN_1"/>
    <property type="match status" value="1"/>
</dbReference>
<dbReference type="SMART" id="SM00216">
    <property type="entry name" value="VWD"/>
    <property type="match status" value="1"/>
</dbReference>
<feature type="domain" description="SMB" evidence="6">
    <location>
        <begin position="208"/>
        <end position="250"/>
    </location>
</feature>
<dbReference type="InterPro" id="IPR036084">
    <property type="entry name" value="Ser_inhib-like_sf"/>
</dbReference>
<dbReference type="Pfam" id="PF01826">
    <property type="entry name" value="TIL"/>
    <property type="match status" value="1"/>
</dbReference>
<dbReference type="EMBL" id="KT876121">
    <property type="protein sequence ID" value="ALR88619.1"/>
    <property type="molecule type" value="mRNA"/>
</dbReference>
<keyword evidence="3" id="KW-0325">Glycoprotein</keyword>
<dbReference type="InterPro" id="IPR002919">
    <property type="entry name" value="TIL_dom"/>
</dbReference>
<dbReference type="Pfam" id="PF00059">
    <property type="entry name" value="Lectin_C"/>
    <property type="match status" value="1"/>
</dbReference>
<dbReference type="PROSITE" id="PS50958">
    <property type="entry name" value="SMB_2"/>
    <property type="match status" value="1"/>
</dbReference>
<dbReference type="InterPro" id="IPR001304">
    <property type="entry name" value="C-type_lectin-like"/>
</dbReference>
<feature type="chain" id="PRO_5006831016" evidence="4">
    <location>
        <begin position="19"/>
        <end position="740"/>
    </location>
</feature>
<reference evidence="10" key="2">
    <citation type="submission" date="2025-05" db="UniProtKB">
        <authorList>
            <consortium name="RefSeq"/>
        </authorList>
    </citation>
    <scope>IDENTIFICATION</scope>
    <source>
        <tissue evidence="10">Testes</tissue>
    </source>
</reference>
<keyword evidence="1" id="KW-0106">Calcium</keyword>
<dbReference type="SMART" id="SM00209">
    <property type="entry name" value="TSP1"/>
    <property type="match status" value="1"/>
</dbReference>
<dbReference type="Gene3D" id="4.10.410.20">
    <property type="match status" value="1"/>
</dbReference>